<feature type="transmembrane region" description="Helical" evidence="14">
    <location>
        <begin position="110"/>
        <end position="129"/>
    </location>
</feature>
<feature type="transmembrane region" description="Helical" evidence="14">
    <location>
        <begin position="224"/>
        <end position="245"/>
    </location>
</feature>
<evidence type="ECO:0000256" key="10">
    <source>
        <dbReference type="ARBA" id="ARBA00023136"/>
    </source>
</evidence>
<evidence type="ECO:0000256" key="14">
    <source>
        <dbReference type="SAM" id="Phobius"/>
    </source>
</evidence>
<dbReference type="GeneTree" id="ENSGT00940000167296"/>
<keyword evidence="18" id="KW-1185">Reference proteome</keyword>
<dbReference type="GO" id="GO:0008023">
    <property type="term" value="C:transcription elongation factor complex"/>
    <property type="evidence" value="ECO:0007669"/>
    <property type="project" value="TreeGrafter"/>
</dbReference>
<dbReference type="PANTHER" id="PTHR23288:SF38">
    <property type="entry name" value="OCCLUDIN"/>
    <property type="match status" value="1"/>
</dbReference>
<keyword evidence="4" id="KW-0796">Tight junction</keyword>
<dbReference type="AlphaFoldDB" id="A0A667Y127"/>
<reference evidence="17" key="1">
    <citation type="submission" date="2019-06" db="EMBL/GenBank/DDBJ databases">
        <authorList>
            <consortium name="Wellcome Sanger Institute Data Sharing"/>
        </authorList>
    </citation>
    <scope>NUCLEOTIDE SEQUENCE [LARGE SCALE GENOMIC DNA]</scope>
</reference>
<evidence type="ECO:0000259" key="15">
    <source>
        <dbReference type="PROSITE" id="PS51225"/>
    </source>
</evidence>
<dbReference type="GO" id="GO:0032968">
    <property type="term" value="P:positive regulation of transcription elongation by RNA polymerase II"/>
    <property type="evidence" value="ECO:0007669"/>
    <property type="project" value="TreeGrafter"/>
</dbReference>
<reference evidence="17" key="2">
    <citation type="submission" date="2025-08" db="UniProtKB">
        <authorList>
            <consortium name="Ensembl"/>
        </authorList>
    </citation>
    <scope>IDENTIFICATION</scope>
</reference>
<feature type="region of interest" description="Disordered" evidence="13">
    <location>
        <begin position="434"/>
        <end position="456"/>
    </location>
</feature>
<feature type="transmembrane region" description="Helical" evidence="14">
    <location>
        <begin position="70"/>
        <end position="90"/>
    </location>
</feature>
<evidence type="ECO:0000259" key="16">
    <source>
        <dbReference type="PROSITE" id="PS51980"/>
    </source>
</evidence>
<dbReference type="InterPro" id="IPR008253">
    <property type="entry name" value="Marvel"/>
</dbReference>
<dbReference type="GO" id="GO:0005923">
    <property type="term" value="C:bicellular tight junction"/>
    <property type="evidence" value="ECO:0007669"/>
    <property type="project" value="UniProtKB-SubCell"/>
</dbReference>
<keyword evidence="7" id="KW-0965">Cell junction</keyword>
<dbReference type="PROSITE" id="PS51980">
    <property type="entry name" value="OCEL"/>
    <property type="match status" value="1"/>
</dbReference>
<feature type="region of interest" description="Disordered" evidence="13">
    <location>
        <begin position="296"/>
        <end position="364"/>
    </location>
</feature>
<accession>A0A667Y127</accession>
<comment type="similarity">
    <text evidence="3 12">Belongs to the ELL/occludin family.</text>
</comment>
<evidence type="ECO:0000313" key="18">
    <source>
        <dbReference type="Proteomes" id="UP000472263"/>
    </source>
</evidence>
<feature type="transmembrane region" description="Helical" evidence="14">
    <location>
        <begin position="141"/>
        <end position="166"/>
    </location>
</feature>
<dbReference type="SUPFAM" id="SSF144292">
    <property type="entry name" value="occludin/ELL-like"/>
    <property type="match status" value="1"/>
</dbReference>
<reference evidence="17" key="3">
    <citation type="submission" date="2025-09" db="UniProtKB">
        <authorList>
            <consortium name="Ensembl"/>
        </authorList>
    </citation>
    <scope>IDENTIFICATION</scope>
</reference>
<dbReference type="Proteomes" id="UP000472263">
    <property type="component" value="Chromosome 17"/>
</dbReference>
<evidence type="ECO:0000256" key="6">
    <source>
        <dbReference type="ARBA" id="ARBA00022692"/>
    </source>
</evidence>
<feature type="transmembrane region" description="Helical" evidence="14">
    <location>
        <begin position="42"/>
        <end position="63"/>
    </location>
</feature>
<evidence type="ECO:0000256" key="13">
    <source>
        <dbReference type="SAM" id="MobiDB-lite"/>
    </source>
</evidence>
<comment type="subcellular location">
    <subcellularLocation>
        <location evidence="1">Cell junction</location>
        <location evidence="1">Tight junction</location>
    </subcellularLocation>
    <subcellularLocation>
        <location evidence="2">Cell membrane</location>
        <topology evidence="2">Multi-pass membrane protein</topology>
    </subcellularLocation>
</comment>
<evidence type="ECO:0000256" key="7">
    <source>
        <dbReference type="ARBA" id="ARBA00022949"/>
    </source>
</evidence>
<dbReference type="GO" id="GO:0005886">
    <property type="term" value="C:plasma membrane"/>
    <property type="evidence" value="ECO:0007669"/>
    <property type="project" value="UniProtKB-SubCell"/>
</dbReference>
<keyword evidence="10 11" id="KW-0472">Membrane</keyword>
<evidence type="ECO:0000256" key="3">
    <source>
        <dbReference type="ARBA" id="ARBA00009171"/>
    </source>
</evidence>
<keyword evidence="5" id="KW-1003">Cell membrane</keyword>
<evidence type="ECO:0000256" key="5">
    <source>
        <dbReference type="ARBA" id="ARBA00022475"/>
    </source>
</evidence>
<protein>
    <submittedName>
        <fullName evidence="17">Zgc:154006</fullName>
    </submittedName>
</protein>
<dbReference type="Gene3D" id="6.10.140.340">
    <property type="match status" value="1"/>
</dbReference>
<evidence type="ECO:0000313" key="17">
    <source>
        <dbReference type="Ensembl" id="ENSMMDP00005023600.1"/>
    </source>
</evidence>
<evidence type="ECO:0000256" key="12">
    <source>
        <dbReference type="PROSITE-ProRule" id="PRU01324"/>
    </source>
</evidence>
<feature type="compositionally biased region" description="Low complexity" evidence="13">
    <location>
        <begin position="311"/>
        <end position="320"/>
    </location>
</feature>
<keyword evidence="9" id="KW-0175">Coiled coil</keyword>
<evidence type="ECO:0000256" key="2">
    <source>
        <dbReference type="ARBA" id="ARBA00004651"/>
    </source>
</evidence>
<evidence type="ECO:0000256" key="4">
    <source>
        <dbReference type="ARBA" id="ARBA00022427"/>
    </source>
</evidence>
<sequence length="477" mass="53465">MTAPPCTAHLTSYNLPPDSYYIEEKPQHFYRWLSPPGLVKTFQGATVLMCFLIFAFVASTLVWDIHRGGYGGYGAGVTGGGVGGTGSGYYGGSYGYASSYMTPHSAKSAMIAMASINFLVSLGFLVGSFSRSHAMRGGRFYLIMFISDIILAVLQGIIDIIFVIGVNPMSQSSQSMLYNPMLMMCQNIQASPSLSGSVGAGFPGGFPMYNQYLQHYCYMDPEEAVALVLGLMVVLALCLAAYYAYKTRSKIWCHGKANIYWDPPLVRTSEGQDVQDWVMLYIMLYCRFSTSNTNSLHPEPLYENTKPTVRSSSSSEQASSIKKPPYRTEKEWGQDRGSSPATEEVVESQYETGYTTGGDTGNELDRDQRDYLHRLYPEIISDQQRRQYKQEFDSDLVRYKSLCAEMDDISDQMHKLSRELDTLDVGSMKYQVEENSRTDPGSGKIKMAQSKKKKSKELRQKLFHIKRLVKNYDHGLC</sequence>
<dbReference type="GO" id="GO:0000987">
    <property type="term" value="F:cis-regulatory region sequence-specific DNA binding"/>
    <property type="evidence" value="ECO:0007669"/>
    <property type="project" value="TreeGrafter"/>
</dbReference>
<evidence type="ECO:0000256" key="8">
    <source>
        <dbReference type="ARBA" id="ARBA00022989"/>
    </source>
</evidence>
<name>A0A667Y127_9TELE</name>
<evidence type="ECO:0000256" key="1">
    <source>
        <dbReference type="ARBA" id="ARBA00004435"/>
    </source>
</evidence>
<dbReference type="InterPro" id="IPR031176">
    <property type="entry name" value="ELL/occludin"/>
</dbReference>
<evidence type="ECO:0000256" key="11">
    <source>
        <dbReference type="PROSITE-ProRule" id="PRU00581"/>
    </source>
</evidence>
<feature type="domain" description="OCEL" evidence="16">
    <location>
        <begin position="370"/>
        <end position="477"/>
    </location>
</feature>
<keyword evidence="6 11" id="KW-0812">Transmembrane</keyword>
<dbReference type="InterPro" id="IPR010844">
    <property type="entry name" value="Occludin_ELL"/>
</dbReference>
<dbReference type="Pfam" id="PF07303">
    <property type="entry name" value="Occludin_ELL"/>
    <property type="match status" value="1"/>
</dbReference>
<dbReference type="Ensembl" id="ENSMMDT00005024109.1">
    <property type="protein sequence ID" value="ENSMMDP00005023600.1"/>
    <property type="gene ID" value="ENSMMDG00005011382.1"/>
</dbReference>
<feature type="domain" description="MARVEL" evidence="15">
    <location>
        <begin position="34"/>
        <end position="249"/>
    </location>
</feature>
<keyword evidence="8 14" id="KW-1133">Transmembrane helix</keyword>
<organism evidence="17 18">
    <name type="scientific">Myripristis murdjan</name>
    <name type="common">pinecone soldierfish</name>
    <dbReference type="NCBI Taxonomy" id="586833"/>
    <lineage>
        <taxon>Eukaryota</taxon>
        <taxon>Metazoa</taxon>
        <taxon>Chordata</taxon>
        <taxon>Craniata</taxon>
        <taxon>Vertebrata</taxon>
        <taxon>Euteleostomi</taxon>
        <taxon>Actinopterygii</taxon>
        <taxon>Neopterygii</taxon>
        <taxon>Teleostei</taxon>
        <taxon>Neoteleostei</taxon>
        <taxon>Acanthomorphata</taxon>
        <taxon>Holocentriformes</taxon>
        <taxon>Holocentridae</taxon>
        <taxon>Myripristis</taxon>
    </lineage>
</organism>
<dbReference type="GO" id="GO:0042795">
    <property type="term" value="P:snRNA transcription by RNA polymerase II"/>
    <property type="evidence" value="ECO:0007669"/>
    <property type="project" value="TreeGrafter"/>
</dbReference>
<evidence type="ECO:0000256" key="9">
    <source>
        <dbReference type="ARBA" id="ARBA00023054"/>
    </source>
</evidence>
<dbReference type="PROSITE" id="PS51225">
    <property type="entry name" value="MARVEL"/>
    <property type="match status" value="1"/>
</dbReference>
<dbReference type="PANTHER" id="PTHR23288">
    <property type="entry name" value="OCCLUDIN AND RNA POLYMERASE II ELONGATION FACTOR ELL"/>
    <property type="match status" value="1"/>
</dbReference>
<proteinExistence type="inferred from homology"/>
<gene>
    <name evidence="17" type="primary">zgc:154006</name>
</gene>